<dbReference type="SMART" id="SM00506">
    <property type="entry name" value="A1pp"/>
    <property type="match status" value="2"/>
</dbReference>
<keyword evidence="3 7" id="KW-0808">Transferase</keyword>
<evidence type="ECO:0000256" key="4">
    <source>
        <dbReference type="ARBA" id="ARBA00023027"/>
    </source>
</evidence>
<keyword evidence="4 7" id="KW-0520">NAD</keyword>
<evidence type="ECO:0000256" key="3">
    <source>
        <dbReference type="ARBA" id="ARBA00022679"/>
    </source>
</evidence>
<evidence type="ECO:0000259" key="12">
    <source>
        <dbReference type="PROSITE" id="PS51154"/>
    </source>
</evidence>
<protein>
    <recommendedName>
        <fullName evidence="7">Poly [ADP-ribose] polymerase</fullName>
        <shortName evidence="7">PARP</shortName>
        <ecNumber evidence="7">2.4.2.-</ecNumber>
    </recommendedName>
</protein>
<dbReference type="Pfam" id="PF23249">
    <property type="entry name" value="KH_PARP14_3"/>
    <property type="match status" value="1"/>
</dbReference>
<feature type="domain" description="WWE" evidence="10">
    <location>
        <begin position="1163"/>
        <end position="1241"/>
    </location>
</feature>
<comment type="caution">
    <text evidence="13">The sequence shown here is derived from an EMBL/GenBank/DDBJ whole genome shotgun (WGS) entry which is preliminary data.</text>
</comment>
<dbReference type="SUPFAM" id="SSF56399">
    <property type="entry name" value="ADP-ribosylation"/>
    <property type="match status" value="1"/>
</dbReference>
<dbReference type="GO" id="GO:0003714">
    <property type="term" value="F:transcription corepressor activity"/>
    <property type="evidence" value="ECO:0007669"/>
    <property type="project" value="TreeGrafter"/>
</dbReference>
<dbReference type="InterPro" id="IPR054596">
    <property type="entry name" value="PARP14_WWE"/>
</dbReference>
<dbReference type="InterPro" id="IPR057044">
    <property type="entry name" value="PARP14_KH_1"/>
</dbReference>
<feature type="domain" description="Macro" evidence="12">
    <location>
        <begin position="844"/>
        <end position="1015"/>
    </location>
</feature>
<dbReference type="Pfam" id="PF23254">
    <property type="entry name" value="KH_PARP14_8"/>
    <property type="match status" value="1"/>
</dbReference>
<evidence type="ECO:0000256" key="6">
    <source>
        <dbReference type="ARBA" id="ARBA00024347"/>
    </source>
</evidence>
<dbReference type="GO" id="GO:0005737">
    <property type="term" value="C:cytoplasm"/>
    <property type="evidence" value="ECO:0007669"/>
    <property type="project" value="TreeGrafter"/>
</dbReference>
<dbReference type="InterPro" id="IPR002589">
    <property type="entry name" value="Macro_dom"/>
</dbReference>
<evidence type="ECO:0000256" key="5">
    <source>
        <dbReference type="ARBA" id="ARBA00023242"/>
    </source>
</evidence>
<dbReference type="InterPro" id="IPR012317">
    <property type="entry name" value="Poly(ADP-ribose)pol_cat_dom"/>
</dbReference>
<dbReference type="InterPro" id="IPR057043">
    <property type="entry name" value="PARP14_KH_2"/>
</dbReference>
<dbReference type="PANTHER" id="PTHR14453:SF106">
    <property type="entry name" value="POLY [ADP-RIBOSE] POLYMERASE"/>
    <property type="match status" value="1"/>
</dbReference>
<dbReference type="InterPro" id="IPR057049">
    <property type="entry name" value="PARP14_KH_8"/>
</dbReference>
<dbReference type="InterPro" id="IPR052056">
    <property type="entry name" value="Mono-ARTD/PARP"/>
</dbReference>
<comment type="subcellular location">
    <subcellularLocation>
        <location evidence="1">Nucleus</location>
    </subcellularLocation>
</comment>
<feature type="coiled-coil region" evidence="8">
    <location>
        <begin position="997"/>
        <end position="1024"/>
    </location>
</feature>
<dbReference type="Gene3D" id="3.30.720.50">
    <property type="match status" value="1"/>
</dbReference>
<sequence length="1440" mass="161943">MMQQGFSGSAVTTGGLFSMGFRARAMEQTRSVRVENLPPNTTKELLELYFERKKNGGGAVDAITMVPEEQAAIITFMDPKVVESVRNKPQCISDVPVKVYPYCDSLGTALYGKDRPSWKMPNPFTENVHPALLKFILTRKQIEHINDQMKMKFCEVKPEGSSLKLSPLPTLLKQRHLTAKHIDDWRKDATDMFQSIMSKYKSFECGVNPSVWKLAEKEIHHAVKEDVLLDSDMAKGMLALAGLARDVDETSEVVEEILQEITSQIEREKNGISLEVTVSPALLHILQQDGLQRKATDKFPKLKISYRSADSKLILTGLQNEVLMVQNMVLESKMQMKEMQVELQPNLLSFLKEVDNELISSDIFTSHGINALFKIERGRVVMIGSSDKALNDAEKQLKSVITFQSIDVKDHKVLKKAEWMKLYTQLKEAYSSSKKHVVSLQVTEDQITVSGFCEPVKEVCERLSDFINTHMFIEVDIPVKSSAVLKFIKDIKEQTWRNCTSAQKLNIVFDERAPAIKLSGEQVYVQEVKTLFQQIAASLHVDTLKIDKPGTRKFFVDKGKIITMLMKDHNCVVVLQEDNTVQSSLQEETDQDSLMRIDKPAERTSQYNEPLMDSRLLNQEADTSEPEEMFEMVKSKDGLFALRTKEGLTVTLREGNIQEATTEVIVNTISNTLDLSMGAVSKAILSAAGQELQAAIKKASSTAQANYGDLLITEGCDLKCKRVFHVVCPSWDKGAGKAEQTLKNIIKDCLEAAEGKELRSLSFPAIGTGNLCFPKPLVAEIMLDEVSKFSCKSNTNDLQEVVFIVHPSDRETVECFTKAFQEQTGKKTAQHPPGQSQRDIEFDQVSTHSVQIGQITFEAALGDITKQATDVIVNSSNRNFNLKSGVSKAILEGAGPAVEAECKEKAKQSNTMIMTKAGNLPCKTIIHIDTSNQEIKEIMYRVLQECEQNNFTSVAFPALGTGLRGGSASDAADEMIKAVLRFERKRSSHCVKCVKIIIFQREMLAEFQKRVQQAEEEAVHMEKSFYSILKDGFNNLFGGSKEKDKKVDFHKQAKLKFTEVQFPPALIQFCAESPQDVATAKAHMQTLITQEHKEKTIKDQCIAKFSQEDLKKMEDLQKTLSIHIQLETGGSEPCIKLEGLNYDVLTADCEIRDIIRELEKVENLEREITYLSSLVEWQYESSSGSFVPFDKQANHTLEKALDNEKTQVTVKINNIDRQADLISGKVQIGKRNADIRRIVLKGESLPDNWDDMSGSAVKLVELGADSKEFKNVENDFRETCRDLKIKKIERVQNATLWKSYQIRKKNLDDKNGHSNNERQLFHGTSVDTNPKINTHGFNRSYAGKNAALYGQGTYFAVDARYSADPKYSVPDSKGLKYMYYARVLVGNYTKGDEKLRAPPAKSTTDATDLYDSVVDDLNNPKMFVIFNDVQAYPEYLISFT</sequence>
<dbReference type="GO" id="GO:0070212">
    <property type="term" value="P:protein poly-ADP-ribosylation"/>
    <property type="evidence" value="ECO:0007669"/>
    <property type="project" value="TreeGrafter"/>
</dbReference>
<dbReference type="InterPro" id="IPR043472">
    <property type="entry name" value="Macro_dom-like"/>
</dbReference>
<dbReference type="Pfam" id="PF23251">
    <property type="entry name" value="KH_PARP14_4"/>
    <property type="match status" value="1"/>
</dbReference>
<dbReference type="Gene3D" id="3.40.220.10">
    <property type="entry name" value="Leucine Aminopeptidase, subunit E, domain 1"/>
    <property type="match status" value="2"/>
</dbReference>
<dbReference type="Pfam" id="PF23248">
    <property type="entry name" value="KH_PARP14_2"/>
    <property type="match status" value="1"/>
</dbReference>
<dbReference type="Proteomes" id="UP001046870">
    <property type="component" value="Chromosome 14"/>
</dbReference>
<dbReference type="PANTHER" id="PTHR14453">
    <property type="entry name" value="PARP/ZINC FINGER CCCH TYPE DOMAIN CONTAINING PROTEIN"/>
    <property type="match status" value="1"/>
</dbReference>
<dbReference type="SUPFAM" id="SSF52949">
    <property type="entry name" value="Macro domain-like"/>
    <property type="match status" value="2"/>
</dbReference>
<dbReference type="EC" id="2.4.2.-" evidence="7"/>
<dbReference type="FunFam" id="3.90.228.10:FF:000008">
    <property type="entry name" value="Poly [ADP-ribose] polymerase"/>
    <property type="match status" value="1"/>
</dbReference>
<dbReference type="InterPro" id="IPR057047">
    <property type="entry name" value="PARP14_KH_5"/>
</dbReference>
<dbReference type="InterPro" id="IPR035979">
    <property type="entry name" value="RBD_domain_sf"/>
</dbReference>
<evidence type="ECO:0000256" key="9">
    <source>
        <dbReference type="SAM" id="MobiDB-lite"/>
    </source>
</evidence>
<dbReference type="PROSITE" id="PS51154">
    <property type="entry name" value="MACRO"/>
    <property type="match status" value="2"/>
</dbReference>
<evidence type="ECO:0000256" key="8">
    <source>
        <dbReference type="SAM" id="Coils"/>
    </source>
</evidence>
<evidence type="ECO:0000313" key="14">
    <source>
        <dbReference type="Proteomes" id="UP001046870"/>
    </source>
</evidence>
<evidence type="ECO:0000256" key="7">
    <source>
        <dbReference type="RuleBase" id="RU362114"/>
    </source>
</evidence>
<dbReference type="EMBL" id="JAFDVH010000014">
    <property type="protein sequence ID" value="KAG7465334.1"/>
    <property type="molecule type" value="Genomic_DNA"/>
</dbReference>
<keyword evidence="5" id="KW-0539">Nucleus</keyword>
<dbReference type="InterPro" id="IPR057048">
    <property type="entry name" value="PARP14_KH_6"/>
</dbReference>
<dbReference type="Gene3D" id="3.90.228.10">
    <property type="match status" value="1"/>
</dbReference>
<evidence type="ECO:0000259" key="11">
    <source>
        <dbReference type="PROSITE" id="PS51059"/>
    </source>
</evidence>
<dbReference type="PROSITE" id="PS51059">
    <property type="entry name" value="PARP_CATALYTIC"/>
    <property type="match status" value="1"/>
</dbReference>
<proteinExistence type="inferred from homology"/>
<keyword evidence="14" id="KW-1185">Reference proteome</keyword>
<dbReference type="GO" id="GO:0003950">
    <property type="term" value="F:NAD+ poly-ADP-ribosyltransferase activity"/>
    <property type="evidence" value="ECO:0007669"/>
    <property type="project" value="UniProtKB-UniRule"/>
</dbReference>
<feature type="region of interest" description="Disordered" evidence="9">
    <location>
        <begin position="1307"/>
        <end position="1327"/>
    </location>
</feature>
<evidence type="ECO:0000259" key="10">
    <source>
        <dbReference type="PROSITE" id="PS50918"/>
    </source>
</evidence>
<dbReference type="GO" id="GO:0010629">
    <property type="term" value="P:negative regulation of gene expression"/>
    <property type="evidence" value="ECO:0007669"/>
    <property type="project" value="TreeGrafter"/>
</dbReference>
<dbReference type="Pfam" id="PF22005">
    <property type="entry name" value="WWE_1"/>
    <property type="match status" value="1"/>
</dbReference>
<evidence type="ECO:0000313" key="13">
    <source>
        <dbReference type="EMBL" id="KAG7465334.1"/>
    </source>
</evidence>
<dbReference type="Pfam" id="PF23085">
    <property type="entry name" value="RRM_PARP14_3"/>
    <property type="match status" value="1"/>
</dbReference>
<gene>
    <name evidence="13" type="ORF">MATL_G00175290</name>
</gene>
<feature type="domain" description="PARP catalytic" evidence="11">
    <location>
        <begin position="1243"/>
        <end position="1440"/>
    </location>
</feature>
<evidence type="ECO:0000256" key="2">
    <source>
        <dbReference type="ARBA" id="ARBA00022676"/>
    </source>
</evidence>
<dbReference type="CDD" id="cd02903">
    <property type="entry name" value="Macro_BAL-like"/>
    <property type="match status" value="2"/>
</dbReference>
<dbReference type="Pfam" id="PF23252">
    <property type="entry name" value="KH_PARP14_5"/>
    <property type="match status" value="1"/>
</dbReference>
<dbReference type="Pfam" id="PF23253">
    <property type="entry name" value="KH_PARP14_6"/>
    <property type="match status" value="1"/>
</dbReference>
<name>A0A9D3T118_MEGAT</name>
<dbReference type="SUPFAM" id="SSF54928">
    <property type="entry name" value="RNA-binding domain, RBD"/>
    <property type="match status" value="1"/>
</dbReference>
<organism evidence="13 14">
    <name type="scientific">Megalops atlanticus</name>
    <name type="common">Tarpon</name>
    <name type="synonym">Clupea gigantea</name>
    <dbReference type="NCBI Taxonomy" id="7932"/>
    <lineage>
        <taxon>Eukaryota</taxon>
        <taxon>Metazoa</taxon>
        <taxon>Chordata</taxon>
        <taxon>Craniata</taxon>
        <taxon>Vertebrata</taxon>
        <taxon>Euteleostomi</taxon>
        <taxon>Actinopterygii</taxon>
        <taxon>Neopterygii</taxon>
        <taxon>Teleostei</taxon>
        <taxon>Elopiformes</taxon>
        <taxon>Megalopidae</taxon>
        <taxon>Megalops</taxon>
    </lineage>
</organism>
<evidence type="ECO:0000256" key="1">
    <source>
        <dbReference type="ARBA" id="ARBA00004123"/>
    </source>
</evidence>
<reference evidence="13" key="1">
    <citation type="submission" date="2021-01" db="EMBL/GenBank/DDBJ databases">
        <authorList>
            <person name="Zahm M."/>
            <person name="Roques C."/>
            <person name="Cabau C."/>
            <person name="Klopp C."/>
            <person name="Donnadieu C."/>
            <person name="Jouanno E."/>
            <person name="Lampietro C."/>
            <person name="Louis A."/>
            <person name="Herpin A."/>
            <person name="Echchiki A."/>
            <person name="Berthelot C."/>
            <person name="Parey E."/>
            <person name="Roest-Crollius H."/>
            <person name="Braasch I."/>
            <person name="Postlethwait J."/>
            <person name="Bobe J."/>
            <person name="Montfort J."/>
            <person name="Bouchez O."/>
            <person name="Begum T."/>
            <person name="Mejri S."/>
            <person name="Adams A."/>
            <person name="Chen W.-J."/>
            <person name="Guiguen Y."/>
        </authorList>
    </citation>
    <scope>NUCLEOTIDE SEQUENCE</scope>
    <source>
        <strain evidence="13">YG-15Mar2019-1</strain>
        <tissue evidence="13">Brain</tissue>
    </source>
</reference>
<dbReference type="GO" id="GO:0003676">
    <property type="term" value="F:nucleic acid binding"/>
    <property type="evidence" value="ECO:0007669"/>
    <property type="project" value="InterPro"/>
</dbReference>
<comment type="similarity">
    <text evidence="6">Belongs to the ARTD/PARP family.</text>
</comment>
<dbReference type="Pfam" id="PF23084">
    <property type="entry name" value="KH_PARP14_1"/>
    <property type="match status" value="1"/>
</dbReference>
<dbReference type="GO" id="GO:1990404">
    <property type="term" value="F:NAD+-protein mono-ADP-ribosyltransferase activity"/>
    <property type="evidence" value="ECO:0007669"/>
    <property type="project" value="TreeGrafter"/>
</dbReference>
<dbReference type="SUPFAM" id="SSF117839">
    <property type="entry name" value="WWE domain"/>
    <property type="match status" value="1"/>
</dbReference>
<feature type="domain" description="Macro" evidence="12">
    <location>
        <begin position="637"/>
        <end position="824"/>
    </location>
</feature>
<dbReference type="CDD" id="cd01439">
    <property type="entry name" value="TCCD_inducible_PARP_like"/>
    <property type="match status" value="1"/>
</dbReference>
<dbReference type="OrthoDB" id="6133115at2759"/>
<dbReference type="InterPro" id="IPR037197">
    <property type="entry name" value="WWE_dom_sf"/>
</dbReference>
<keyword evidence="8" id="KW-0175">Coiled coil</keyword>
<dbReference type="Pfam" id="PF00644">
    <property type="entry name" value="PARP"/>
    <property type="match status" value="1"/>
</dbReference>
<keyword evidence="2 7" id="KW-0328">Glycosyltransferase</keyword>
<dbReference type="GO" id="GO:0005634">
    <property type="term" value="C:nucleus"/>
    <property type="evidence" value="ECO:0007669"/>
    <property type="project" value="UniProtKB-SubCell"/>
</dbReference>
<accession>A0A9D3T118</accession>
<dbReference type="Gene3D" id="3.30.70.330">
    <property type="match status" value="1"/>
</dbReference>
<dbReference type="InterPro" id="IPR057045">
    <property type="entry name" value="PARP14_KH_3"/>
</dbReference>
<dbReference type="InterPro" id="IPR012677">
    <property type="entry name" value="Nucleotide-bd_a/b_plait_sf"/>
</dbReference>
<dbReference type="Pfam" id="PF01661">
    <property type="entry name" value="Macro"/>
    <property type="match status" value="2"/>
</dbReference>
<dbReference type="InterPro" id="IPR004170">
    <property type="entry name" value="WWE_dom"/>
</dbReference>
<feature type="compositionally biased region" description="Basic and acidic residues" evidence="9">
    <location>
        <begin position="1307"/>
        <end position="1320"/>
    </location>
</feature>
<dbReference type="InterPro" id="IPR057046">
    <property type="entry name" value="PARP14_KH_4"/>
</dbReference>
<dbReference type="PROSITE" id="PS50918">
    <property type="entry name" value="WWE"/>
    <property type="match status" value="1"/>
</dbReference>